<dbReference type="OrthoDB" id="9153930at2"/>
<proteinExistence type="predicted"/>
<dbReference type="Proteomes" id="UP000284605">
    <property type="component" value="Unassembled WGS sequence"/>
</dbReference>
<name>A0A418WEB3_9PROT</name>
<protein>
    <submittedName>
        <fullName evidence="1">DUF1302 family protein</fullName>
    </submittedName>
</protein>
<organism evidence="1 2">
    <name type="scientific">Oleomonas cavernae</name>
    <dbReference type="NCBI Taxonomy" id="2320859"/>
    <lineage>
        <taxon>Bacteria</taxon>
        <taxon>Pseudomonadati</taxon>
        <taxon>Pseudomonadota</taxon>
        <taxon>Alphaproteobacteria</taxon>
        <taxon>Acetobacterales</taxon>
        <taxon>Acetobacteraceae</taxon>
        <taxon>Oleomonas</taxon>
    </lineage>
</organism>
<gene>
    <name evidence="1" type="ORF">D3874_16050</name>
</gene>
<dbReference type="Pfam" id="PF06980">
    <property type="entry name" value="DUF1302"/>
    <property type="match status" value="1"/>
</dbReference>
<dbReference type="EMBL" id="QYUK01000011">
    <property type="protein sequence ID" value="RJF88340.1"/>
    <property type="molecule type" value="Genomic_DNA"/>
</dbReference>
<dbReference type="RefSeq" id="WP_119778976.1">
    <property type="nucleotide sequence ID" value="NZ_QYUK01000011.1"/>
</dbReference>
<reference evidence="1 2" key="1">
    <citation type="submission" date="2018-09" db="EMBL/GenBank/DDBJ databases">
        <authorList>
            <person name="Zhu H."/>
        </authorList>
    </citation>
    <scope>NUCLEOTIDE SEQUENCE [LARGE SCALE GENOMIC DNA]</scope>
    <source>
        <strain evidence="1 2">K1W22B-8</strain>
    </source>
</reference>
<evidence type="ECO:0000313" key="1">
    <source>
        <dbReference type="EMBL" id="RJF88340.1"/>
    </source>
</evidence>
<dbReference type="AlphaFoldDB" id="A0A418WEB3"/>
<evidence type="ECO:0000313" key="2">
    <source>
        <dbReference type="Proteomes" id="UP000284605"/>
    </source>
</evidence>
<sequence>MKIRLPAVQRRGRRGRLSASHASVIVLSAALLGGTAAAYDFEMGEEVTGSIVTTLSVGLQVRMADRDPRNVGFYNGGRATAADADDGDLNYDKYDLTSQVTSVSSELRLKWRNYFATVSGTAFFDSIAARNDLAENGPEERPYNGRYSPTGKDEAEWDAEFREYYVGGNFTVFDRNLAVKVGSQILNWGEALFTLNGISVINGLDVIKILTPGAELKDALIPVPMLKLDYEVAEGLTAEAFVGFGFEPARLPACGAFMSFNDNVCEGSTGTSVYTDFGDRRAYTVGRDNFADYNNPAPPYGTGPQAISVGIPLEELDDPATTDWGASLRYFSPDLNNTEFQFYYVKYRSRLPSAYFKAPEHYAEGTGQSNFLQASQSVLGTALAQLGLEGQQQVMAALEALAPGFQSSGDLLTDLLSPALAPVTAQLFDPSLGTLPRSVVFENMDHSKIYQYYPDDIQMLGFAFSTTENYSGIAINGEISFKHDVPVLIAAPIFFGLALDQLGGVPIDQGTAQAQLPLGPLSLNNFGVAPYIEGPDPYKFDDQFIPGRIIRADERHDVWQAALRFTKIFGGTDLITMLSGATQVIGLIEFGGLHVDLNDGTPYAAYGQNGFSGFYSRPVLVAGQQVSPAVPATALGPPFNPTGRLPTEWSGGVQGIFFFDYPDLIDGVKLTPSFAFSHGLVGITPAPLPGFTKGMTSILVGLKAEFSQRFSVSASYFKSFGAGGGPGGSRNPFIDRDFVGVAATYQF</sequence>
<accession>A0A418WEB3</accession>
<dbReference type="InterPro" id="IPR010727">
    <property type="entry name" value="DUF1302"/>
</dbReference>
<keyword evidence="2" id="KW-1185">Reference proteome</keyword>
<comment type="caution">
    <text evidence="1">The sequence shown here is derived from an EMBL/GenBank/DDBJ whole genome shotgun (WGS) entry which is preliminary data.</text>
</comment>